<feature type="domain" description="Squalene cyclase C-terminal" evidence="8">
    <location>
        <begin position="403"/>
        <end position="732"/>
    </location>
</feature>
<dbReference type="PANTHER" id="PTHR11764">
    <property type="entry name" value="TERPENE CYCLASE/MUTASE FAMILY MEMBER"/>
    <property type="match status" value="1"/>
</dbReference>
<dbReference type="EMBL" id="KX539315">
    <property type="protein sequence ID" value="AOE43153.1"/>
    <property type="molecule type" value="Genomic_DNA"/>
</dbReference>
<proteinExistence type="inferred from homology"/>
<dbReference type="CDD" id="cd02892">
    <property type="entry name" value="SQCY_1"/>
    <property type="match status" value="1"/>
</dbReference>
<evidence type="ECO:0000256" key="5">
    <source>
        <dbReference type="ARBA" id="ARBA00023098"/>
    </source>
</evidence>
<keyword evidence="3" id="KW-0677">Repeat</keyword>
<dbReference type="PANTHER" id="PTHR11764:SF20">
    <property type="entry name" value="LANOSTEROL SYNTHASE"/>
    <property type="match status" value="1"/>
</dbReference>
<dbReference type="EC" id="5.4.99.-" evidence="7"/>
<protein>
    <recommendedName>
        <fullName evidence="7">Terpene cyclase/mutase family member</fullName>
        <ecNumber evidence="7">5.4.99.-</ecNumber>
    </recommendedName>
</protein>
<evidence type="ECO:0000256" key="1">
    <source>
        <dbReference type="ARBA" id="ARBA00009755"/>
    </source>
</evidence>
<feature type="domain" description="Squalene cyclase N-terminal" evidence="9">
    <location>
        <begin position="99"/>
        <end position="366"/>
    </location>
</feature>
<dbReference type="Pfam" id="PF13243">
    <property type="entry name" value="SQHop_cyclase_C"/>
    <property type="match status" value="1"/>
</dbReference>
<dbReference type="InterPro" id="IPR032697">
    <property type="entry name" value="SQ_cyclase_N"/>
</dbReference>
<dbReference type="AlphaFoldDB" id="A0A1L2FUK7"/>
<sequence length="787" mass="89951">MWCTFDQFLIFLGNISYQDLFTGLITLQNHLDCTTANIHIHTMSWTLDVDRGRQTWRYVEDPNHKPNDVDVHHLHLKPPGTTCPDGCNLTPAKSPQEAITKAFQYFSAVQTPDGHWAGDYGGPMFLLPGLIITCYVTGYSLPEPYQREIIRYLLARQNATDGGWGLHIEAHSDIFGTALQYVTLRILGLPADHPSVAKARQFLLANGGATGIPSWGKFWLAVLNVYKWEGLNPIPIELWMAPYKLPICPGRWWCHCRMVYLPMSYLYARRTTAKETPLIISLRQVCFCCSSHTLAQRNNVSPLDMYNPHSLLLKTVNSALYFYEKYHSTWLRNKAIDFTFEHIRYEDEQTKYIDIGPVNKTMNMLCVWDREGRSPNFFKHADRLLDYLWLSHDGMKMQGYNGSQLWDTAFTIQAFVESGIAHQFPNTMKLANHYLDISQVPDNAPQMDKYFRHISKGAWPFSTVDHGWPISDCTAEGVKAAISVRSLPFITPISHDRLAEGINVILSLQNTDGGWASYENKRGPEWLEKFNPSEVFHNIMIDYSYVECSAAAVQAMCAFREQVPNHPRSKEINKSIARGVQFIKSIQRQDGSWIGSWGICFTYGTWFGVEGLVAAGVACNSPPIVKACKFLVSKQRDDGGWGESFKSNVTKEYVQHEQSQIVNTAWALLTLMAARYPSRDPLERGIKYLISKQYPNGDFPQESIIGVFNFNCMISYSNYKNIFPLWALSRYNNLYLKFPLYPHPTTTTTITPSNQAFSSTHLYHTHIKHSIRHHLTHIHTLQSIRIK</sequence>
<dbReference type="SUPFAM" id="SSF48239">
    <property type="entry name" value="Terpenoid cyclases/Protein prenyltransferases"/>
    <property type="match status" value="2"/>
</dbReference>
<evidence type="ECO:0000256" key="6">
    <source>
        <dbReference type="ARBA" id="ARBA00023235"/>
    </source>
</evidence>
<evidence type="ECO:0000259" key="8">
    <source>
        <dbReference type="Pfam" id="PF13243"/>
    </source>
</evidence>
<dbReference type="GO" id="GO:0000250">
    <property type="term" value="F:lanosterol synthase activity"/>
    <property type="evidence" value="ECO:0007669"/>
    <property type="project" value="TreeGrafter"/>
</dbReference>
<evidence type="ECO:0000256" key="7">
    <source>
        <dbReference type="RuleBase" id="RU362003"/>
    </source>
</evidence>
<dbReference type="GO" id="GO:0006695">
    <property type="term" value="P:cholesterol biosynthetic process"/>
    <property type="evidence" value="ECO:0007669"/>
    <property type="project" value="TreeGrafter"/>
</dbReference>
<organism evidence="10">
    <name type="scientific">Synstelium polycarpum</name>
    <dbReference type="NCBI Taxonomy" id="361085"/>
    <lineage>
        <taxon>Eukaryota</taxon>
        <taxon>Amoebozoa</taxon>
        <taxon>Evosea</taxon>
        <taxon>Eumycetozoa</taxon>
        <taxon>Dictyostelia</taxon>
        <taxon>Synstelium</taxon>
    </lineage>
</organism>
<keyword evidence="2" id="KW-0444">Lipid biosynthesis</keyword>
<dbReference type="InterPro" id="IPR018333">
    <property type="entry name" value="Squalene_cyclase"/>
</dbReference>
<dbReference type="FunFam" id="1.50.10.20:FF:000003">
    <property type="entry name" value="Terpene cyclase/mutase family member"/>
    <property type="match status" value="1"/>
</dbReference>
<dbReference type="GO" id="GO:0005811">
    <property type="term" value="C:lipid droplet"/>
    <property type="evidence" value="ECO:0007669"/>
    <property type="project" value="InterPro"/>
</dbReference>
<dbReference type="GO" id="GO:0016104">
    <property type="term" value="P:triterpenoid biosynthetic process"/>
    <property type="evidence" value="ECO:0007669"/>
    <property type="project" value="InterPro"/>
</dbReference>
<evidence type="ECO:0000259" key="9">
    <source>
        <dbReference type="Pfam" id="PF13249"/>
    </source>
</evidence>
<dbReference type="NCBIfam" id="TIGR01787">
    <property type="entry name" value="squalene_cyclas"/>
    <property type="match status" value="1"/>
</dbReference>
<dbReference type="SFLD" id="SFLDG01016">
    <property type="entry name" value="Prenyltransferase_Like_2"/>
    <property type="match status" value="1"/>
</dbReference>
<evidence type="ECO:0000256" key="4">
    <source>
        <dbReference type="ARBA" id="ARBA00022955"/>
    </source>
</evidence>
<evidence type="ECO:0000313" key="10">
    <source>
        <dbReference type="EMBL" id="AOE43153.1"/>
    </source>
</evidence>
<evidence type="ECO:0000256" key="3">
    <source>
        <dbReference type="ARBA" id="ARBA00022737"/>
    </source>
</evidence>
<dbReference type="Pfam" id="PF13249">
    <property type="entry name" value="SQHop_cyclase_N"/>
    <property type="match status" value="1"/>
</dbReference>
<keyword evidence="6 7" id="KW-0413">Isomerase</keyword>
<dbReference type="InterPro" id="IPR032696">
    <property type="entry name" value="SQ_cyclase_C"/>
</dbReference>
<keyword evidence="5" id="KW-0443">Lipid metabolism</keyword>
<gene>
    <name evidence="10" type="primary">cas1</name>
</gene>
<dbReference type="PROSITE" id="PS01074">
    <property type="entry name" value="TERPENE_SYNTHASES"/>
    <property type="match status" value="1"/>
</dbReference>
<name>A0A1L2FUK7_9MYCE</name>
<dbReference type="Gene3D" id="1.50.10.20">
    <property type="match status" value="2"/>
</dbReference>
<accession>A0A1L2FUK7</accession>
<comment type="similarity">
    <text evidence="1 7">Belongs to the terpene cyclase/mutase family.</text>
</comment>
<dbReference type="InterPro" id="IPR002365">
    <property type="entry name" value="Terpene_synthase_CS"/>
</dbReference>
<reference evidence="10" key="1">
    <citation type="submission" date="2016-06" db="EMBL/GenBank/DDBJ databases">
        <title>A core phylogeny of Dictyostelia derived from 50 functionally divergent proteins retrieved from five existing and six newly sequenced genomes.</title>
        <authorList>
            <person name="Singh R."/>
            <person name="Schilde C."/>
            <person name="Gezzard T."/>
            <person name="Schaap P."/>
        </authorList>
    </citation>
    <scope>NUCLEOTIDE SEQUENCE</scope>
    <source>
        <strain evidence="10">OhioWILDS</strain>
    </source>
</reference>
<dbReference type="InterPro" id="IPR008930">
    <property type="entry name" value="Terpenoid_cyclase/PrenylTrfase"/>
</dbReference>
<keyword evidence="4" id="KW-0752">Steroid biosynthesis</keyword>
<evidence type="ECO:0000256" key="2">
    <source>
        <dbReference type="ARBA" id="ARBA00022516"/>
    </source>
</evidence>